<comment type="caution">
    <text evidence="2">The sequence shown here is derived from an EMBL/GenBank/DDBJ whole genome shotgun (WGS) entry which is preliminary data.</text>
</comment>
<dbReference type="EMBL" id="JBBNAG010000007">
    <property type="protein sequence ID" value="KAK9118507.1"/>
    <property type="molecule type" value="Genomic_DNA"/>
</dbReference>
<evidence type="ECO:0000256" key="1">
    <source>
        <dbReference type="SAM" id="MobiDB-lite"/>
    </source>
</evidence>
<reference evidence="2 3" key="1">
    <citation type="submission" date="2024-01" db="EMBL/GenBank/DDBJ databases">
        <title>Genome assemblies of Stephania.</title>
        <authorList>
            <person name="Yang L."/>
        </authorList>
    </citation>
    <scope>NUCLEOTIDE SEQUENCE [LARGE SCALE GENOMIC DNA]</scope>
    <source>
        <strain evidence="2">JXDWG</strain>
        <tissue evidence="2">Leaf</tissue>
    </source>
</reference>
<evidence type="ECO:0000313" key="3">
    <source>
        <dbReference type="Proteomes" id="UP001419268"/>
    </source>
</evidence>
<keyword evidence="3" id="KW-1185">Reference proteome</keyword>
<accession>A0AAP0NSS2</accession>
<protein>
    <submittedName>
        <fullName evidence="2">Uncharacterized protein</fullName>
    </submittedName>
</protein>
<feature type="region of interest" description="Disordered" evidence="1">
    <location>
        <begin position="1"/>
        <end position="50"/>
    </location>
</feature>
<dbReference type="Proteomes" id="UP001419268">
    <property type="component" value="Unassembled WGS sequence"/>
</dbReference>
<dbReference type="AlphaFoldDB" id="A0AAP0NSS2"/>
<gene>
    <name evidence="2" type="ORF">Scep_016600</name>
</gene>
<feature type="compositionally biased region" description="Basic and acidic residues" evidence="1">
    <location>
        <begin position="40"/>
        <end position="50"/>
    </location>
</feature>
<sequence>MEETRRAPPGGSATRSFQHFGMAPMRSTSMKASFRGRSRNAKERCEKKRLNKRDCSRDLKDISFCFDVVESV</sequence>
<evidence type="ECO:0000313" key="2">
    <source>
        <dbReference type="EMBL" id="KAK9118507.1"/>
    </source>
</evidence>
<organism evidence="2 3">
    <name type="scientific">Stephania cephalantha</name>
    <dbReference type="NCBI Taxonomy" id="152367"/>
    <lineage>
        <taxon>Eukaryota</taxon>
        <taxon>Viridiplantae</taxon>
        <taxon>Streptophyta</taxon>
        <taxon>Embryophyta</taxon>
        <taxon>Tracheophyta</taxon>
        <taxon>Spermatophyta</taxon>
        <taxon>Magnoliopsida</taxon>
        <taxon>Ranunculales</taxon>
        <taxon>Menispermaceae</taxon>
        <taxon>Menispermoideae</taxon>
        <taxon>Cissampelideae</taxon>
        <taxon>Stephania</taxon>
    </lineage>
</organism>
<proteinExistence type="predicted"/>
<name>A0AAP0NSS2_9MAGN</name>